<name>A0A7I7SX53_9MYCO</name>
<dbReference type="AlphaFoldDB" id="A0A7I7SX53"/>
<proteinExistence type="predicted"/>
<feature type="compositionally biased region" description="Low complexity" evidence="1">
    <location>
        <begin position="17"/>
        <end position="28"/>
    </location>
</feature>
<dbReference type="RefSeq" id="WP_235677823.1">
    <property type="nucleotide sequence ID" value="NZ_AP022595.1"/>
</dbReference>
<sequence>MGPNDFQDSRDTNTRLPGGFAAPATAGPQGDAALRTRLKARLLAGRLDREVEVGIVPLPGSSLAAHIARLTSSGEREALAGTLMQALAELRRDRRGFSPHIPVDPERLASCRDVIDDITLLLHSPRPVRARGMARLRLLLADGTGPLYRNGRGSLAAELRGVLAAL</sequence>
<evidence type="ECO:0000313" key="3">
    <source>
        <dbReference type="Proteomes" id="UP000466445"/>
    </source>
</evidence>
<dbReference type="KEGG" id="msar:MSAR_39250"/>
<gene>
    <name evidence="2" type="ORF">MSAR_39250</name>
</gene>
<evidence type="ECO:0000256" key="1">
    <source>
        <dbReference type="SAM" id="MobiDB-lite"/>
    </source>
</evidence>
<keyword evidence="3" id="KW-1185">Reference proteome</keyword>
<accession>A0A7I7SX53</accession>
<organism evidence="2 3">
    <name type="scientific">Mycolicibacterium sarraceniae</name>
    <dbReference type="NCBI Taxonomy" id="1534348"/>
    <lineage>
        <taxon>Bacteria</taxon>
        <taxon>Bacillati</taxon>
        <taxon>Actinomycetota</taxon>
        <taxon>Actinomycetes</taxon>
        <taxon>Mycobacteriales</taxon>
        <taxon>Mycobacteriaceae</taxon>
        <taxon>Mycolicibacterium</taxon>
    </lineage>
</organism>
<dbReference type="EMBL" id="AP022595">
    <property type="protein sequence ID" value="BBY60789.1"/>
    <property type="molecule type" value="Genomic_DNA"/>
</dbReference>
<evidence type="ECO:0000313" key="2">
    <source>
        <dbReference type="EMBL" id="BBY60789.1"/>
    </source>
</evidence>
<protein>
    <submittedName>
        <fullName evidence="2">Uncharacterized protein</fullName>
    </submittedName>
</protein>
<dbReference type="Proteomes" id="UP000466445">
    <property type="component" value="Chromosome"/>
</dbReference>
<reference evidence="2 3" key="1">
    <citation type="journal article" date="2019" name="Emerg. Microbes Infect.">
        <title>Comprehensive subspecies identification of 175 nontuberculous mycobacteria species based on 7547 genomic profiles.</title>
        <authorList>
            <person name="Matsumoto Y."/>
            <person name="Kinjo T."/>
            <person name="Motooka D."/>
            <person name="Nabeya D."/>
            <person name="Jung N."/>
            <person name="Uechi K."/>
            <person name="Horii T."/>
            <person name="Iida T."/>
            <person name="Fujita J."/>
            <person name="Nakamura S."/>
        </authorList>
    </citation>
    <scope>NUCLEOTIDE SEQUENCE [LARGE SCALE GENOMIC DNA]</scope>
    <source>
        <strain evidence="2 3">JCM 30395</strain>
    </source>
</reference>
<feature type="region of interest" description="Disordered" evidence="1">
    <location>
        <begin position="1"/>
        <end position="28"/>
    </location>
</feature>